<feature type="signal peptide" evidence="1">
    <location>
        <begin position="1"/>
        <end position="20"/>
    </location>
</feature>
<dbReference type="RefSeq" id="WP_101447405.1">
    <property type="nucleotide sequence ID" value="NZ_PJMU01000006.1"/>
</dbReference>
<sequence>MHTLSILLKLSLGLGFLLMASCSATQKGSVQASAIPLLHFQKTPCLGTCPSYEATFLEDGSVRYIGYSHVPVIDTVTFTLTAQQLNELQQGIAQVDISSLRDTYLTNWSDMPATITAFYKSGKEAKRVKQEEGGPKALLDLQDGVHGLLMSLAEAEAKKRLPIR</sequence>
<comment type="caution">
    <text evidence="3">The sequence shown here is derived from an EMBL/GenBank/DDBJ whole genome shotgun (WGS) entry which is preliminary data.</text>
</comment>
<gene>
    <name evidence="3" type="ORF">BD749_3826</name>
</gene>
<protein>
    <recommendedName>
        <fullName evidence="2">DUF6438 domain-containing protein</fullName>
    </recommendedName>
</protein>
<accession>A0A2N3U6P7</accession>
<evidence type="ECO:0000313" key="3">
    <source>
        <dbReference type="EMBL" id="PKV62414.1"/>
    </source>
</evidence>
<dbReference type="Pfam" id="PF20033">
    <property type="entry name" value="DUF6438"/>
    <property type="match status" value="1"/>
</dbReference>
<feature type="chain" id="PRO_5014749237" description="DUF6438 domain-containing protein" evidence="1">
    <location>
        <begin position="21"/>
        <end position="164"/>
    </location>
</feature>
<dbReference type="OrthoDB" id="7172369at2"/>
<dbReference type="AlphaFoldDB" id="A0A2N3U6P7"/>
<evidence type="ECO:0000256" key="1">
    <source>
        <dbReference type="SAM" id="SignalP"/>
    </source>
</evidence>
<dbReference type="EMBL" id="PJMU01000006">
    <property type="protein sequence ID" value="PKV62414.1"/>
    <property type="molecule type" value="Genomic_DNA"/>
</dbReference>
<organism evidence="3 4">
    <name type="scientific">Pontibacter ramchanderi</name>
    <dbReference type="NCBI Taxonomy" id="1179743"/>
    <lineage>
        <taxon>Bacteria</taxon>
        <taxon>Pseudomonadati</taxon>
        <taxon>Bacteroidota</taxon>
        <taxon>Cytophagia</taxon>
        <taxon>Cytophagales</taxon>
        <taxon>Hymenobacteraceae</taxon>
        <taxon>Pontibacter</taxon>
    </lineage>
</organism>
<keyword evidence="1" id="KW-0732">Signal</keyword>
<evidence type="ECO:0000313" key="4">
    <source>
        <dbReference type="Proteomes" id="UP000233782"/>
    </source>
</evidence>
<keyword evidence="4" id="KW-1185">Reference proteome</keyword>
<feature type="domain" description="DUF6438" evidence="2">
    <location>
        <begin position="38"/>
        <end position="147"/>
    </location>
</feature>
<proteinExistence type="predicted"/>
<reference evidence="3 4" key="1">
    <citation type="submission" date="2017-12" db="EMBL/GenBank/DDBJ databases">
        <title>Genomic Encyclopedia of Type Strains, Phase III (KMG-III): the genomes of soil and plant-associated and newly described type strains.</title>
        <authorList>
            <person name="Whitman W."/>
        </authorList>
    </citation>
    <scope>NUCLEOTIDE SEQUENCE [LARGE SCALE GENOMIC DNA]</scope>
    <source>
        <strain evidence="3 4">LP43</strain>
    </source>
</reference>
<dbReference type="Proteomes" id="UP000233782">
    <property type="component" value="Unassembled WGS sequence"/>
</dbReference>
<evidence type="ECO:0000259" key="2">
    <source>
        <dbReference type="Pfam" id="PF20033"/>
    </source>
</evidence>
<name>A0A2N3U6P7_9BACT</name>
<dbReference type="InterPro" id="IPR045497">
    <property type="entry name" value="DUF6438"/>
</dbReference>